<feature type="domain" description="DNA topoisomerase type IA zn finger" evidence="2">
    <location>
        <begin position="246"/>
        <end position="283"/>
    </location>
</feature>
<dbReference type="Pfam" id="PF04471">
    <property type="entry name" value="Mrr_cat"/>
    <property type="match status" value="1"/>
</dbReference>
<dbReference type="InterPro" id="IPR013498">
    <property type="entry name" value="Topo_IA_Znf"/>
</dbReference>
<protein>
    <submittedName>
        <fullName evidence="4">Restriction system protein</fullName>
    </submittedName>
</protein>
<dbReference type="OrthoDB" id="5782056at2"/>
<dbReference type="GO" id="GO:0006265">
    <property type="term" value="P:DNA topological change"/>
    <property type="evidence" value="ECO:0007669"/>
    <property type="project" value="InterPro"/>
</dbReference>
<dbReference type="EMBL" id="FMZC01000005">
    <property type="protein sequence ID" value="SDD31578.1"/>
    <property type="molecule type" value="Genomic_DNA"/>
</dbReference>
<evidence type="ECO:0000256" key="1">
    <source>
        <dbReference type="SAM" id="Phobius"/>
    </source>
</evidence>
<dbReference type="GO" id="GO:0015666">
    <property type="term" value="F:restriction endodeoxyribonuclease activity"/>
    <property type="evidence" value="ECO:0007669"/>
    <property type="project" value="TreeGrafter"/>
</dbReference>
<dbReference type="InterPro" id="IPR052906">
    <property type="entry name" value="Type_IV_Methyl-Rstrct_Enzyme"/>
</dbReference>
<evidence type="ECO:0000259" key="3">
    <source>
        <dbReference type="Pfam" id="PF04471"/>
    </source>
</evidence>
<sequence>MARRHKQSAAEGLVELIAQFPWWVGTALAAAAYWALHSLASQPMPPARTSQEIASLVTGSMWRGLAYGAQFVVPLLFGLGALLSFMKRRERSKLLNDCGTANSSAQALQGMSWQDFEKLVGEGFRRRGYSVQERAGEGADGGVDLVLTKDGEKSFVQCKHWKAFQVGVPVVRELYGVMAAHGASAGFVVTSGRFTHEATAFASGRNIRLIDGATLLQLIRESDSDRNPRPQVAVEGAAPTQLQQPVCPKCGGAMVQRIAKRGPSAGNAFLGCCHYPSCRGTRSS</sequence>
<dbReference type="GO" id="GO:0003677">
    <property type="term" value="F:DNA binding"/>
    <property type="evidence" value="ECO:0007669"/>
    <property type="project" value="InterPro"/>
</dbReference>
<dbReference type="InterPro" id="IPR011856">
    <property type="entry name" value="tRNA_endonuc-like_dom_sf"/>
</dbReference>
<keyword evidence="5" id="KW-1185">Reference proteome</keyword>
<dbReference type="AlphaFoldDB" id="A0A1G6TR39"/>
<feature type="domain" description="Restriction endonuclease type IV Mrr" evidence="3">
    <location>
        <begin position="109"/>
        <end position="219"/>
    </location>
</feature>
<dbReference type="GO" id="GO:0003916">
    <property type="term" value="F:DNA topoisomerase activity"/>
    <property type="evidence" value="ECO:0007669"/>
    <property type="project" value="InterPro"/>
</dbReference>
<proteinExistence type="predicted"/>
<dbReference type="Proteomes" id="UP000198781">
    <property type="component" value="Unassembled WGS sequence"/>
</dbReference>
<dbReference type="STRING" id="187868.SAMN05192589_105218"/>
<dbReference type="GO" id="GO:0009307">
    <property type="term" value="P:DNA restriction-modification system"/>
    <property type="evidence" value="ECO:0007669"/>
    <property type="project" value="InterPro"/>
</dbReference>
<evidence type="ECO:0000259" key="2">
    <source>
        <dbReference type="Pfam" id="PF01396"/>
    </source>
</evidence>
<evidence type="ECO:0000313" key="4">
    <source>
        <dbReference type="EMBL" id="SDD31578.1"/>
    </source>
</evidence>
<feature type="transmembrane region" description="Helical" evidence="1">
    <location>
        <begin position="12"/>
        <end position="36"/>
    </location>
</feature>
<keyword evidence="1" id="KW-0472">Membrane</keyword>
<keyword evidence="1" id="KW-0812">Transmembrane</keyword>
<reference evidence="4 5" key="1">
    <citation type="submission" date="2016-10" db="EMBL/GenBank/DDBJ databases">
        <authorList>
            <person name="de Groot N.N."/>
        </authorList>
    </citation>
    <scope>NUCLEOTIDE SEQUENCE [LARGE SCALE GENOMIC DNA]</scope>
    <source>
        <strain evidence="4 5">DSM 16619</strain>
    </source>
</reference>
<dbReference type="InterPro" id="IPR011335">
    <property type="entry name" value="Restrct_endonuc-II-like"/>
</dbReference>
<dbReference type="Gene3D" id="3.40.1350.10">
    <property type="match status" value="1"/>
</dbReference>
<evidence type="ECO:0000313" key="5">
    <source>
        <dbReference type="Proteomes" id="UP000198781"/>
    </source>
</evidence>
<keyword evidence="1" id="KW-1133">Transmembrane helix</keyword>
<dbReference type="GO" id="GO:0005694">
    <property type="term" value="C:chromosome"/>
    <property type="evidence" value="ECO:0007669"/>
    <property type="project" value="InterPro"/>
</dbReference>
<name>A0A1G6TR39_9BURK</name>
<organism evidence="4 5">
    <name type="scientific">Paracidovorax valerianellae</name>
    <dbReference type="NCBI Taxonomy" id="187868"/>
    <lineage>
        <taxon>Bacteria</taxon>
        <taxon>Pseudomonadati</taxon>
        <taxon>Pseudomonadota</taxon>
        <taxon>Betaproteobacteria</taxon>
        <taxon>Burkholderiales</taxon>
        <taxon>Comamonadaceae</taxon>
        <taxon>Paracidovorax</taxon>
    </lineage>
</organism>
<dbReference type="Gene3D" id="3.30.65.10">
    <property type="entry name" value="Bacterial Topoisomerase I, domain 1"/>
    <property type="match status" value="1"/>
</dbReference>
<dbReference type="SUPFAM" id="SSF52980">
    <property type="entry name" value="Restriction endonuclease-like"/>
    <property type="match status" value="1"/>
</dbReference>
<feature type="transmembrane region" description="Helical" evidence="1">
    <location>
        <begin position="65"/>
        <end position="85"/>
    </location>
</feature>
<dbReference type="SUPFAM" id="SSF57783">
    <property type="entry name" value="Zinc beta-ribbon"/>
    <property type="match status" value="1"/>
</dbReference>
<dbReference type="PANTHER" id="PTHR30015:SF7">
    <property type="entry name" value="TYPE IV METHYL-DIRECTED RESTRICTION ENZYME ECOKMRR"/>
    <property type="match status" value="1"/>
</dbReference>
<dbReference type="Pfam" id="PF01396">
    <property type="entry name" value="Zn_ribbon_Top1"/>
    <property type="match status" value="1"/>
</dbReference>
<dbReference type="InterPro" id="IPR007560">
    <property type="entry name" value="Restrct_endonuc_IV_Mrr"/>
</dbReference>
<gene>
    <name evidence="4" type="ORF">SAMN05192589_105218</name>
</gene>
<dbReference type="RefSeq" id="WP_092743507.1">
    <property type="nucleotide sequence ID" value="NZ_FMZC01000005.1"/>
</dbReference>
<accession>A0A1G6TR39</accession>
<dbReference type="PANTHER" id="PTHR30015">
    <property type="entry name" value="MRR RESTRICTION SYSTEM PROTEIN"/>
    <property type="match status" value="1"/>
</dbReference>